<keyword evidence="5" id="KW-1185">Reference proteome</keyword>
<dbReference type="InterPro" id="IPR027417">
    <property type="entry name" value="P-loop_NTPase"/>
</dbReference>
<dbReference type="EC" id="5.6.2.3" evidence="1"/>
<sequence length="290" mass="32302">MGQGQTIVNVILKQSHLWTHVKIMKLTTNMRAHLSNDTAAADFAHLLLDIGEGRLTLAAEPDTINIPPTLGKWVVRLEKLKVEVYQNLAANYNRPEWLAERAIVSPLNTNVNHLNTWLMNEFPGEDKQYKSVDSAMSDEEAVTYPVEFLNSLELTCMPPHLLKLKVGSPIMVLRSPEPPNTTNGTRCTVIRLHENVIEATISCGPYKGQVVLSPRIPLMPSDAELPFQFRRLQFPIKPCFAMTVNKSQGQTFKAIGVDLHASCFFHGMFYVAASHTGNSANLSLMAPNNQ</sequence>
<evidence type="ECO:0000259" key="2">
    <source>
        <dbReference type="Pfam" id="PF05970"/>
    </source>
</evidence>
<dbReference type="Ensembl" id="ENSEBUT00000006358.1">
    <property type="protein sequence ID" value="ENSEBUP00000005912.1"/>
    <property type="gene ID" value="ENSEBUG00000003963.1"/>
</dbReference>
<dbReference type="PANTHER" id="PTHR10492">
    <property type="match status" value="1"/>
</dbReference>
<dbReference type="PANTHER" id="PTHR10492:SF57">
    <property type="entry name" value="ATP-DEPENDENT DNA HELICASE"/>
    <property type="match status" value="1"/>
</dbReference>
<dbReference type="InterPro" id="IPR010285">
    <property type="entry name" value="DNA_helicase_pif1-like_DEAD"/>
</dbReference>
<dbReference type="GeneTree" id="ENSGT00940000166217"/>
<dbReference type="OMA" id="MACASET"/>
<keyword evidence="1" id="KW-0233">DNA recombination</keyword>
<protein>
    <recommendedName>
        <fullName evidence="1">ATP-dependent DNA helicase</fullName>
        <ecNumber evidence="1">5.6.2.3</ecNumber>
    </recommendedName>
</protein>
<keyword evidence="1" id="KW-0227">DNA damage</keyword>
<accession>A0A8C4NFJ6</accession>
<keyword evidence="1" id="KW-0234">DNA repair</keyword>
<keyword evidence="1" id="KW-0067">ATP-binding</keyword>
<reference evidence="4" key="1">
    <citation type="submission" date="2025-08" db="UniProtKB">
        <authorList>
            <consortium name="Ensembl"/>
        </authorList>
    </citation>
    <scope>IDENTIFICATION</scope>
</reference>
<name>A0A8C4NFJ6_EPTBU</name>
<dbReference type="GO" id="GO:0006281">
    <property type="term" value="P:DNA repair"/>
    <property type="evidence" value="ECO:0007669"/>
    <property type="project" value="UniProtKB-KW"/>
</dbReference>
<dbReference type="GO" id="GO:0043139">
    <property type="term" value="F:5'-3' DNA helicase activity"/>
    <property type="evidence" value="ECO:0007669"/>
    <property type="project" value="UniProtKB-EC"/>
</dbReference>
<evidence type="ECO:0000259" key="3">
    <source>
        <dbReference type="Pfam" id="PF21530"/>
    </source>
</evidence>
<comment type="similarity">
    <text evidence="1">Belongs to the helicase family.</text>
</comment>
<dbReference type="GO" id="GO:0000723">
    <property type="term" value="P:telomere maintenance"/>
    <property type="evidence" value="ECO:0007669"/>
    <property type="project" value="InterPro"/>
</dbReference>
<reference evidence="4" key="2">
    <citation type="submission" date="2025-09" db="UniProtKB">
        <authorList>
            <consortium name="Ensembl"/>
        </authorList>
    </citation>
    <scope>IDENTIFICATION</scope>
</reference>
<dbReference type="GO" id="GO:0006310">
    <property type="term" value="P:DNA recombination"/>
    <property type="evidence" value="ECO:0007669"/>
    <property type="project" value="UniProtKB-KW"/>
</dbReference>
<dbReference type="Proteomes" id="UP000694388">
    <property type="component" value="Unplaced"/>
</dbReference>
<dbReference type="Pfam" id="PF05970">
    <property type="entry name" value="PIF1"/>
    <property type="match status" value="1"/>
</dbReference>
<dbReference type="InterPro" id="IPR049163">
    <property type="entry name" value="Pif1-like_2B_dom"/>
</dbReference>
<feature type="domain" description="DNA helicase Pif1-like 2B" evidence="3">
    <location>
        <begin position="147"/>
        <end position="192"/>
    </location>
</feature>
<dbReference type="SUPFAM" id="SSF52540">
    <property type="entry name" value="P-loop containing nucleoside triphosphate hydrolases"/>
    <property type="match status" value="1"/>
</dbReference>
<keyword evidence="1" id="KW-0378">Hydrolase</keyword>
<comment type="cofactor">
    <cofactor evidence="1">
        <name>Mg(2+)</name>
        <dbReference type="ChEBI" id="CHEBI:18420"/>
    </cofactor>
</comment>
<keyword evidence="1" id="KW-0547">Nucleotide-binding</keyword>
<proteinExistence type="inferred from homology"/>
<evidence type="ECO:0000313" key="4">
    <source>
        <dbReference type="Ensembl" id="ENSEBUP00000005912.1"/>
    </source>
</evidence>
<dbReference type="Pfam" id="PF21530">
    <property type="entry name" value="Pif1_2B_dom"/>
    <property type="match status" value="1"/>
</dbReference>
<keyword evidence="1" id="KW-0347">Helicase</keyword>
<feature type="domain" description="DNA helicase Pif1-like DEAD-box helicase" evidence="2">
    <location>
        <begin position="3"/>
        <end position="57"/>
    </location>
</feature>
<dbReference type="AlphaFoldDB" id="A0A8C4NFJ6"/>
<dbReference type="GO" id="GO:0005524">
    <property type="term" value="F:ATP binding"/>
    <property type="evidence" value="ECO:0007669"/>
    <property type="project" value="UniProtKB-KW"/>
</dbReference>
<evidence type="ECO:0000256" key="1">
    <source>
        <dbReference type="RuleBase" id="RU363044"/>
    </source>
</evidence>
<dbReference type="GO" id="GO:0016787">
    <property type="term" value="F:hydrolase activity"/>
    <property type="evidence" value="ECO:0007669"/>
    <property type="project" value="UniProtKB-KW"/>
</dbReference>
<comment type="catalytic activity">
    <reaction evidence="1">
        <text>ATP + H2O = ADP + phosphate + H(+)</text>
        <dbReference type="Rhea" id="RHEA:13065"/>
        <dbReference type="ChEBI" id="CHEBI:15377"/>
        <dbReference type="ChEBI" id="CHEBI:15378"/>
        <dbReference type="ChEBI" id="CHEBI:30616"/>
        <dbReference type="ChEBI" id="CHEBI:43474"/>
        <dbReference type="ChEBI" id="CHEBI:456216"/>
        <dbReference type="EC" id="5.6.2.3"/>
    </reaction>
</comment>
<organism evidence="4 5">
    <name type="scientific">Eptatretus burgeri</name>
    <name type="common">Inshore hagfish</name>
    <dbReference type="NCBI Taxonomy" id="7764"/>
    <lineage>
        <taxon>Eukaryota</taxon>
        <taxon>Metazoa</taxon>
        <taxon>Chordata</taxon>
        <taxon>Craniata</taxon>
        <taxon>Vertebrata</taxon>
        <taxon>Cyclostomata</taxon>
        <taxon>Myxini</taxon>
        <taxon>Myxiniformes</taxon>
        <taxon>Myxinidae</taxon>
        <taxon>Eptatretinae</taxon>
        <taxon>Eptatretus</taxon>
    </lineage>
</organism>
<evidence type="ECO:0000313" key="5">
    <source>
        <dbReference type="Proteomes" id="UP000694388"/>
    </source>
</evidence>